<protein>
    <recommendedName>
        <fullName evidence="4">TPM domain-containing protein</fullName>
    </recommendedName>
</protein>
<gene>
    <name evidence="2" type="ORF">CHU93_06250</name>
</gene>
<dbReference type="Proteomes" id="UP000216991">
    <property type="component" value="Unassembled WGS sequence"/>
</dbReference>
<dbReference type="OrthoDB" id="5825388at2"/>
<evidence type="ECO:0000256" key="1">
    <source>
        <dbReference type="SAM" id="Phobius"/>
    </source>
</evidence>
<dbReference type="Gene3D" id="3.10.310.50">
    <property type="match status" value="1"/>
</dbReference>
<sequence length="222" mass="23438">MLFNDTDRARIAAAIATAEATTAGEIVVIVNTRPHRYAATMLAAAALAAFTLPFAAVLLGWTPSLLFPDWDSLDAATREAHGIEGFAAVQALCFLAMLALVALARLDRALTPRGLRRDRVHAAALTQFRARGLTRTAGRTGVLLYLDEAERVAEVIADDGVFACVAPEDWAETIAALTGGIKAGRAADGLVTAIARAGAVLARHLPRCDDDVNELPDALIEL</sequence>
<name>A0A255YNM6_9SPHN</name>
<feature type="transmembrane region" description="Helical" evidence="1">
    <location>
        <begin position="42"/>
        <end position="66"/>
    </location>
</feature>
<dbReference type="PANTHER" id="PTHR30373:SF8">
    <property type="entry name" value="BLL7265 PROTEIN"/>
    <property type="match status" value="1"/>
</dbReference>
<keyword evidence="1" id="KW-0812">Transmembrane</keyword>
<keyword evidence="1" id="KW-0472">Membrane</keyword>
<evidence type="ECO:0008006" key="4">
    <source>
        <dbReference type="Google" id="ProtNLM"/>
    </source>
</evidence>
<dbReference type="PANTHER" id="PTHR30373">
    <property type="entry name" value="UPF0603 PROTEIN YGCG"/>
    <property type="match status" value="1"/>
</dbReference>
<dbReference type="EMBL" id="NOXT01000098">
    <property type="protein sequence ID" value="OYQ30857.1"/>
    <property type="molecule type" value="Genomic_DNA"/>
</dbReference>
<accession>A0A255YNM6</accession>
<evidence type="ECO:0000313" key="3">
    <source>
        <dbReference type="Proteomes" id="UP000216991"/>
    </source>
</evidence>
<keyword evidence="1" id="KW-1133">Transmembrane helix</keyword>
<proteinExistence type="predicted"/>
<reference evidence="2 3" key="1">
    <citation type="submission" date="2017-07" db="EMBL/GenBank/DDBJ databases">
        <title>Sandarakinorhabdus cyanobacteriorum sp. nov., a novel bacterium isolated from cyanobacterial aggregates in a eutrophic lake.</title>
        <authorList>
            <person name="Cai H."/>
        </authorList>
    </citation>
    <scope>NUCLEOTIDE SEQUENCE [LARGE SCALE GENOMIC DNA]</scope>
    <source>
        <strain evidence="2 3">TH057</strain>
    </source>
</reference>
<comment type="caution">
    <text evidence="2">The sequence shown here is derived from an EMBL/GenBank/DDBJ whole genome shotgun (WGS) entry which is preliminary data.</text>
</comment>
<dbReference type="RefSeq" id="WP_094473255.1">
    <property type="nucleotide sequence ID" value="NZ_NOXT01000098.1"/>
</dbReference>
<keyword evidence="3" id="KW-1185">Reference proteome</keyword>
<dbReference type="AlphaFoldDB" id="A0A255YNM6"/>
<evidence type="ECO:0000313" key="2">
    <source>
        <dbReference type="EMBL" id="OYQ30857.1"/>
    </source>
</evidence>
<organism evidence="2 3">
    <name type="scientific">Sandarakinorhabdus cyanobacteriorum</name>
    <dbReference type="NCBI Taxonomy" id="1981098"/>
    <lineage>
        <taxon>Bacteria</taxon>
        <taxon>Pseudomonadati</taxon>
        <taxon>Pseudomonadota</taxon>
        <taxon>Alphaproteobacteria</taxon>
        <taxon>Sphingomonadales</taxon>
        <taxon>Sphingosinicellaceae</taxon>
        <taxon>Sandarakinorhabdus</taxon>
    </lineage>
</organism>
<feature type="transmembrane region" description="Helical" evidence="1">
    <location>
        <begin position="86"/>
        <end position="106"/>
    </location>
</feature>